<evidence type="ECO:0000256" key="2">
    <source>
        <dbReference type="SAM" id="MobiDB-lite"/>
    </source>
</evidence>
<feature type="region of interest" description="Disordered" evidence="2">
    <location>
        <begin position="89"/>
        <end position="375"/>
    </location>
</feature>
<gene>
    <name evidence="3" type="ORF">POSPLADRAFT_1048650</name>
</gene>
<dbReference type="RefSeq" id="XP_024336109.1">
    <property type="nucleotide sequence ID" value="XM_024479563.1"/>
</dbReference>
<dbReference type="Proteomes" id="UP000194127">
    <property type="component" value="Unassembled WGS sequence"/>
</dbReference>
<feature type="compositionally biased region" description="Pro residues" evidence="2">
    <location>
        <begin position="316"/>
        <end position="328"/>
    </location>
</feature>
<feature type="coiled-coil region" evidence="1">
    <location>
        <begin position="603"/>
        <end position="633"/>
    </location>
</feature>
<keyword evidence="1" id="KW-0175">Coiled coil</keyword>
<dbReference type="GeneID" id="36324513"/>
<organism evidence="3 4">
    <name type="scientific">Postia placenta MAD-698-R-SB12</name>
    <dbReference type="NCBI Taxonomy" id="670580"/>
    <lineage>
        <taxon>Eukaryota</taxon>
        <taxon>Fungi</taxon>
        <taxon>Dikarya</taxon>
        <taxon>Basidiomycota</taxon>
        <taxon>Agaricomycotina</taxon>
        <taxon>Agaricomycetes</taxon>
        <taxon>Polyporales</taxon>
        <taxon>Adustoporiaceae</taxon>
        <taxon>Rhodonia</taxon>
    </lineage>
</organism>
<proteinExistence type="predicted"/>
<dbReference type="InterPro" id="IPR028018">
    <property type="entry name" value="DUF4646"/>
</dbReference>
<dbReference type="PRINTS" id="PR01217">
    <property type="entry name" value="PRICHEXTENSN"/>
</dbReference>
<sequence>MSYGGITYPGGTSPIIPPQQFAAPASPQPQQQQILPGSYTYTTGVDASGQTIYHLFSYQTAQGVVSGIQWVPAEATQVVPSGATPANADFLASFNRGQPDGGAMRDWQRDEERRRKKERREREDKELRKARDRDARGERERRERRPSYNGGAYPPYEPDRRYSTAPTADLERRFADLEVDRGREREYERERRNSTSRRGSYYGDRPAGYQPAPGGPAYPGPPGAYPGTAPGAYTTTPPSTYTSPAYGAGAGGQYSRPGAYPPSPRPGESIAVPRPPSPYLPGGLQRPPSPYQTGGVVPPRPSSPYQVGGMARAPSPYQPGPGPRPGSPYAPGGMQRAASPRPGGIYPPMDNQPPMRRPLSRAPSPSPGMSPYAPSAGGYGNSTSAYGPSGGYGAAGGYGQPGMPGAASPRMPLGPGEQPHTPMLSAPEGFARPPNLAQPYTHFEMMKIQDMDDFLELIPRMPLVLVPHDVYHEDWIRFMNDVAMAWSGRMPVPEYAADGRPPKRTTLTADLIDLWNTSFFSKRGVELVLYKGRERRSGRSVGMVDLHLPGFDTYDAISSGSDSDSDDSDDDDDDDLDDRPRYGAYGGVYGRQVEGQMAELREARRLRRERKAEKKMRKKEKKRKAKLRELERKYALYLACISPREGGL</sequence>
<dbReference type="Pfam" id="PF15496">
    <property type="entry name" value="DUF4646"/>
    <property type="match status" value="1"/>
</dbReference>
<feature type="compositionally biased region" description="Basic and acidic residues" evidence="2">
    <location>
        <begin position="120"/>
        <end position="146"/>
    </location>
</feature>
<keyword evidence="4" id="KW-1185">Reference proteome</keyword>
<dbReference type="OrthoDB" id="3248421at2759"/>
<feature type="compositionally biased region" description="Low complexity" evidence="2">
    <location>
        <begin position="225"/>
        <end position="247"/>
    </location>
</feature>
<feature type="compositionally biased region" description="Pro residues" evidence="2">
    <location>
        <begin position="213"/>
        <end position="224"/>
    </location>
</feature>
<feature type="compositionally biased region" description="Low complexity" evidence="2">
    <location>
        <begin position="18"/>
        <end position="32"/>
    </location>
</feature>
<dbReference type="EMBL" id="KZ110602">
    <property type="protein sequence ID" value="OSX59315.1"/>
    <property type="molecule type" value="Genomic_DNA"/>
</dbReference>
<dbReference type="AlphaFoldDB" id="A0A1X6MSF4"/>
<feature type="compositionally biased region" description="Acidic residues" evidence="2">
    <location>
        <begin position="563"/>
        <end position="577"/>
    </location>
</feature>
<protein>
    <submittedName>
        <fullName evidence="3">Uncharacterized protein</fullName>
    </submittedName>
</protein>
<feature type="region of interest" description="Disordered" evidence="2">
    <location>
        <begin position="1"/>
        <end position="32"/>
    </location>
</feature>
<reference evidence="3 4" key="1">
    <citation type="submission" date="2017-04" db="EMBL/GenBank/DDBJ databases">
        <title>Genome Sequence of the Model Brown-Rot Fungus Postia placenta SB12.</title>
        <authorList>
            <consortium name="DOE Joint Genome Institute"/>
            <person name="Gaskell J."/>
            <person name="Kersten P."/>
            <person name="Larrondo L.F."/>
            <person name="Canessa P."/>
            <person name="Martinez D."/>
            <person name="Hibbett D."/>
            <person name="Schmoll M."/>
            <person name="Kubicek C.P."/>
            <person name="Martinez A.T."/>
            <person name="Yadav J."/>
            <person name="Master E."/>
            <person name="Magnuson J.K."/>
            <person name="James T."/>
            <person name="Yaver D."/>
            <person name="Berka R."/>
            <person name="Labutti K."/>
            <person name="Lipzen A."/>
            <person name="Aerts A."/>
            <person name="Barry K."/>
            <person name="Henrissat B."/>
            <person name="Blanchette R."/>
            <person name="Grigoriev I."/>
            <person name="Cullen D."/>
        </authorList>
    </citation>
    <scope>NUCLEOTIDE SEQUENCE [LARGE SCALE GENOMIC DNA]</scope>
    <source>
        <strain evidence="3 4">MAD-698-R-SB12</strain>
    </source>
</reference>
<accession>A0A1X6MSF4</accession>
<feature type="compositionally biased region" description="Basic and acidic residues" evidence="2">
    <location>
        <begin position="169"/>
        <end position="193"/>
    </location>
</feature>
<evidence type="ECO:0000256" key="1">
    <source>
        <dbReference type="SAM" id="Coils"/>
    </source>
</evidence>
<feature type="compositionally biased region" description="Low complexity" evidence="2">
    <location>
        <begin position="196"/>
        <end position="212"/>
    </location>
</feature>
<feature type="region of interest" description="Disordered" evidence="2">
    <location>
        <begin position="557"/>
        <end position="581"/>
    </location>
</feature>
<name>A0A1X6MSF4_9APHY</name>
<evidence type="ECO:0000313" key="4">
    <source>
        <dbReference type="Proteomes" id="UP000194127"/>
    </source>
</evidence>
<dbReference type="STRING" id="670580.A0A1X6MSF4"/>
<evidence type="ECO:0000313" key="3">
    <source>
        <dbReference type="EMBL" id="OSX59315.1"/>
    </source>
</evidence>